<accession>K9XSH4</accession>
<organism evidence="1 2">
    <name type="scientific">Stanieria cyanosphaera (strain ATCC 29371 / PCC 7437)</name>
    <dbReference type="NCBI Taxonomy" id="111780"/>
    <lineage>
        <taxon>Bacteria</taxon>
        <taxon>Bacillati</taxon>
        <taxon>Cyanobacteriota</taxon>
        <taxon>Cyanophyceae</taxon>
        <taxon>Pleurocapsales</taxon>
        <taxon>Dermocarpellaceae</taxon>
        <taxon>Stanieria</taxon>
    </lineage>
</organism>
<evidence type="ECO:0008006" key="3">
    <source>
        <dbReference type="Google" id="ProtNLM"/>
    </source>
</evidence>
<reference evidence="2" key="1">
    <citation type="journal article" date="2013" name="Proc. Natl. Acad. Sci. U.S.A.">
        <title>Improving the coverage of the cyanobacterial phylum using diversity-driven genome sequencing.</title>
        <authorList>
            <person name="Shih P.M."/>
            <person name="Wu D."/>
            <person name="Latifi A."/>
            <person name="Axen S.D."/>
            <person name="Fewer D.P."/>
            <person name="Talla E."/>
            <person name="Calteau A."/>
            <person name="Cai F."/>
            <person name="Tandeau de Marsac N."/>
            <person name="Rippka R."/>
            <person name="Herdman M."/>
            <person name="Sivonen K."/>
            <person name="Coursin T."/>
            <person name="Laurent T."/>
            <person name="Goodwin L."/>
            <person name="Nolan M."/>
            <person name="Davenport K.W."/>
            <person name="Han C.S."/>
            <person name="Rubin E.M."/>
            <person name="Eisen J.A."/>
            <person name="Woyke T."/>
            <person name="Gugger M."/>
            <person name="Kerfeld C.A."/>
        </authorList>
    </citation>
    <scope>NUCLEOTIDE SEQUENCE [LARGE SCALE GENOMIC DNA]</scope>
    <source>
        <strain evidence="2">ATCC 29371 / PCC 7437</strain>
    </source>
</reference>
<sequence length="266" mass="30224">MEWQEISGSWVYLPTTKPIGIVHFLGGAFVATAPQVTYRSLLQQLGQAGFAIIATPFLNTLDHLAIARDVLNRFETILDRLQRNNFITKGYLPIYGIGHSMGCKLHLLIGSLYEVERAGNILISFNNYPASRAIPFLEQFNNTFTLSLNVNPAFNVEFSPSPTETSELIASNYNIRRNLLIKFNNDTIDQTITLEPVLQQRFPEMIATLTLPGNHLTPLSQEINWQTGDIFTPFDVFGQWFKQGFSRDLSRLNQEILRWLNPFSLV</sequence>
<dbReference type="STRING" id="111780.Sta7437_1027"/>
<dbReference type="Pfam" id="PF07082">
    <property type="entry name" value="DUF1350"/>
    <property type="match status" value="1"/>
</dbReference>
<keyword evidence="2" id="KW-1185">Reference proteome</keyword>
<evidence type="ECO:0000313" key="1">
    <source>
        <dbReference type="EMBL" id="AFZ34607.1"/>
    </source>
</evidence>
<dbReference type="InterPro" id="IPR010765">
    <property type="entry name" value="DUF1350"/>
</dbReference>
<proteinExistence type="predicted"/>
<dbReference type="HOGENOM" id="CLU_047079_1_0_3"/>
<dbReference type="PANTHER" id="PTHR34127">
    <property type="entry name" value="OS04G0405600 PROTEIN"/>
    <property type="match status" value="1"/>
</dbReference>
<evidence type="ECO:0000313" key="2">
    <source>
        <dbReference type="Proteomes" id="UP000010473"/>
    </source>
</evidence>
<dbReference type="EMBL" id="CP003653">
    <property type="protein sequence ID" value="AFZ34607.1"/>
    <property type="molecule type" value="Genomic_DNA"/>
</dbReference>
<dbReference type="eggNOG" id="COG1073">
    <property type="taxonomic scope" value="Bacteria"/>
</dbReference>
<dbReference type="OrthoDB" id="516598at2"/>
<dbReference type="InterPro" id="IPR029058">
    <property type="entry name" value="AB_hydrolase_fold"/>
</dbReference>
<dbReference type="SUPFAM" id="SSF53474">
    <property type="entry name" value="alpha/beta-Hydrolases"/>
    <property type="match status" value="1"/>
</dbReference>
<protein>
    <recommendedName>
        <fullName evidence="3">DUF1350 domain-containing protein</fullName>
    </recommendedName>
</protein>
<gene>
    <name evidence="1" type="ordered locus">Sta7437_1027</name>
</gene>
<dbReference type="RefSeq" id="WP_015192280.1">
    <property type="nucleotide sequence ID" value="NC_019748.1"/>
</dbReference>
<dbReference type="PATRIC" id="fig|111780.3.peg.1069"/>
<dbReference type="ESTHER" id="9cyan-a0a140k5g4">
    <property type="family name" value="Duf_1350"/>
</dbReference>
<dbReference type="PANTHER" id="PTHR34127:SF1">
    <property type="entry name" value="OS04G0405600 PROTEIN"/>
    <property type="match status" value="1"/>
</dbReference>
<dbReference type="Proteomes" id="UP000010473">
    <property type="component" value="Chromosome"/>
</dbReference>
<name>K9XSH4_STAC7</name>
<dbReference type="Gene3D" id="3.40.50.1820">
    <property type="entry name" value="alpha/beta hydrolase"/>
    <property type="match status" value="1"/>
</dbReference>
<dbReference type="AlphaFoldDB" id="K9XSH4"/>
<dbReference type="KEGG" id="scs:Sta7437_1027"/>